<gene>
    <name evidence="1" type="ORF">DN752_18545</name>
</gene>
<name>A0A2Z4INS3_9BACT</name>
<dbReference type="InterPro" id="IPR036583">
    <property type="entry name" value="23S_rRNA_IVS_sf"/>
</dbReference>
<dbReference type="PANTHER" id="PTHR38471:SF2">
    <property type="entry name" value="FOUR HELIX BUNDLE PROTEIN"/>
    <property type="match status" value="1"/>
</dbReference>
<dbReference type="PANTHER" id="PTHR38471">
    <property type="entry name" value="FOUR HELIX BUNDLE PROTEIN"/>
    <property type="match status" value="1"/>
</dbReference>
<dbReference type="RefSeq" id="WP_112785346.1">
    <property type="nucleotide sequence ID" value="NZ_CP030041.1"/>
</dbReference>
<dbReference type="OrthoDB" id="5515766at2"/>
<dbReference type="NCBIfam" id="TIGR02436">
    <property type="entry name" value="four helix bundle protein"/>
    <property type="match status" value="1"/>
</dbReference>
<reference evidence="1 2" key="1">
    <citation type="submission" date="2018-06" db="EMBL/GenBank/DDBJ databases">
        <title>Echinicola strongylocentroti sp. nov., isolated from a sea urchin Strongylocentrotus intermedius.</title>
        <authorList>
            <person name="Bae S.S."/>
        </authorList>
    </citation>
    <scope>NUCLEOTIDE SEQUENCE [LARGE SCALE GENOMIC DNA]</scope>
    <source>
        <strain evidence="1 2">MEBiC08714</strain>
    </source>
</reference>
<accession>A0A2Z4INS3</accession>
<evidence type="ECO:0000313" key="1">
    <source>
        <dbReference type="EMBL" id="AWW31973.1"/>
    </source>
</evidence>
<evidence type="ECO:0000313" key="2">
    <source>
        <dbReference type="Proteomes" id="UP000248688"/>
    </source>
</evidence>
<protein>
    <submittedName>
        <fullName evidence="1">Four helix bundle protein</fullName>
    </submittedName>
</protein>
<dbReference type="KEGG" id="est:DN752_18545"/>
<dbReference type="Proteomes" id="UP000248688">
    <property type="component" value="Chromosome"/>
</dbReference>
<dbReference type="Pfam" id="PF05635">
    <property type="entry name" value="23S_rRNA_IVP"/>
    <property type="match status" value="1"/>
</dbReference>
<proteinExistence type="predicted"/>
<dbReference type="SUPFAM" id="SSF158446">
    <property type="entry name" value="IVS-encoded protein-like"/>
    <property type="match status" value="1"/>
</dbReference>
<keyword evidence="2" id="KW-1185">Reference proteome</keyword>
<organism evidence="1 2">
    <name type="scientific">Echinicola strongylocentroti</name>
    <dbReference type="NCBI Taxonomy" id="1795355"/>
    <lineage>
        <taxon>Bacteria</taxon>
        <taxon>Pseudomonadati</taxon>
        <taxon>Bacteroidota</taxon>
        <taxon>Cytophagia</taxon>
        <taxon>Cytophagales</taxon>
        <taxon>Cyclobacteriaceae</taxon>
        <taxon>Echinicola</taxon>
    </lineage>
</organism>
<sequence>MAKIDCFEELDVWRHAAEIGIEVYGLADELPLSKDFKSRDQLIGAAISISNNIAEGFEYNNNKDFIRFLAYAKGSAGELRSQAFVLYKAGRIKEEDYWGLKESLLNISKEIKGFINYLKAFENNKK</sequence>
<dbReference type="AlphaFoldDB" id="A0A2Z4INS3"/>
<dbReference type="EMBL" id="CP030041">
    <property type="protein sequence ID" value="AWW31973.1"/>
    <property type="molecule type" value="Genomic_DNA"/>
</dbReference>
<dbReference type="InterPro" id="IPR012657">
    <property type="entry name" value="23S_rRNA-intervening_sequence"/>
</dbReference>
<dbReference type="Gene3D" id="1.20.1440.60">
    <property type="entry name" value="23S rRNA-intervening sequence"/>
    <property type="match status" value="1"/>
</dbReference>